<evidence type="ECO:0000259" key="6">
    <source>
        <dbReference type="SMART" id="SM01242"/>
    </source>
</evidence>
<keyword evidence="8" id="KW-1185">Reference proteome</keyword>
<keyword evidence="3" id="KW-1015">Disulfide bond</keyword>
<dbReference type="InterPro" id="IPR012896">
    <property type="entry name" value="Integrin_bsu_tail"/>
</dbReference>
<protein>
    <recommendedName>
        <fullName evidence="6">Integrin beta subunit tail domain-containing protein</fullName>
    </recommendedName>
</protein>
<keyword evidence="2" id="KW-0812">Transmembrane</keyword>
<dbReference type="SUPFAM" id="SSF69687">
    <property type="entry name" value="Integrin beta tail domain"/>
    <property type="match status" value="2"/>
</dbReference>
<evidence type="ECO:0000256" key="5">
    <source>
        <dbReference type="SAM" id="SignalP"/>
    </source>
</evidence>
<evidence type="ECO:0000256" key="1">
    <source>
        <dbReference type="ARBA" id="ARBA00022737"/>
    </source>
</evidence>
<feature type="domain" description="Integrin beta subunit tail" evidence="6">
    <location>
        <begin position="132"/>
        <end position="222"/>
    </location>
</feature>
<keyword evidence="1" id="KW-0677">Repeat</keyword>
<keyword evidence="2" id="KW-0472">Membrane</keyword>
<dbReference type="PANTHER" id="PTHR10082:SF60">
    <property type="entry name" value="INTEGRIN BETA-PS"/>
    <property type="match status" value="1"/>
</dbReference>
<evidence type="ECO:0000313" key="7">
    <source>
        <dbReference type="EMBL" id="KAK7503180.1"/>
    </source>
</evidence>
<accession>A0ABD0LU61</accession>
<proteinExistence type="predicted"/>
<dbReference type="SMART" id="SM01242">
    <property type="entry name" value="Integrin_B_tail"/>
    <property type="match status" value="2"/>
</dbReference>
<name>A0ABD0LU61_9CAEN</name>
<gene>
    <name evidence="7" type="ORF">BaRGS_00005445</name>
</gene>
<dbReference type="Proteomes" id="UP001519460">
    <property type="component" value="Unassembled WGS sequence"/>
</dbReference>
<dbReference type="Gene3D" id="4.10.1240.30">
    <property type="match status" value="2"/>
</dbReference>
<dbReference type="AlphaFoldDB" id="A0ABD0LU61"/>
<evidence type="ECO:0000313" key="8">
    <source>
        <dbReference type="Proteomes" id="UP001519460"/>
    </source>
</evidence>
<dbReference type="Pfam" id="PF07965">
    <property type="entry name" value="Integrin_B_tail"/>
    <property type="match status" value="1"/>
</dbReference>
<dbReference type="EMBL" id="JACVVK020000021">
    <property type="protein sequence ID" value="KAK7503180.1"/>
    <property type="molecule type" value="Genomic_DNA"/>
</dbReference>
<sequence>MMSLLRLVELSMVMMAATVMSSNPWEPPASCVDANGACRNWCMEFRQCVQCLTFGTGELSDEECNACHGRANFRLVDNIPETLEDMAKVCWLLCLMLVSMALLTDGLGLREIVTRQSTQSCMALNGDCPGTCVVLKDCVRCQVFDTGPLTPAECYHRCAHGREIMVVEELHPLSAGFRLCRLLDDDGCVFEFAYKRHSDGGVEIKSARGGNENILACRSFPSVSFINSFAPHLC</sequence>
<dbReference type="InterPro" id="IPR015812">
    <property type="entry name" value="Integrin_bsu"/>
</dbReference>
<evidence type="ECO:0000256" key="4">
    <source>
        <dbReference type="ARBA" id="ARBA00023180"/>
    </source>
</evidence>
<feature type="signal peptide" evidence="5">
    <location>
        <begin position="1"/>
        <end position="21"/>
    </location>
</feature>
<keyword evidence="2" id="KW-1133">Transmembrane helix</keyword>
<evidence type="ECO:0000256" key="3">
    <source>
        <dbReference type="ARBA" id="ARBA00023157"/>
    </source>
</evidence>
<dbReference type="PANTHER" id="PTHR10082">
    <property type="entry name" value="INTEGRIN BETA SUBUNIT"/>
    <property type="match status" value="1"/>
</dbReference>
<reference evidence="7 8" key="1">
    <citation type="journal article" date="2023" name="Sci. Data">
        <title>Genome assembly of the Korean intertidal mud-creeper Batillaria attramentaria.</title>
        <authorList>
            <person name="Patra A.K."/>
            <person name="Ho P.T."/>
            <person name="Jun S."/>
            <person name="Lee S.J."/>
            <person name="Kim Y."/>
            <person name="Won Y.J."/>
        </authorList>
    </citation>
    <scope>NUCLEOTIDE SEQUENCE [LARGE SCALE GENOMIC DNA]</scope>
    <source>
        <strain evidence="7">Wonlab-2016</strain>
    </source>
</reference>
<organism evidence="7 8">
    <name type="scientific">Batillaria attramentaria</name>
    <dbReference type="NCBI Taxonomy" id="370345"/>
    <lineage>
        <taxon>Eukaryota</taxon>
        <taxon>Metazoa</taxon>
        <taxon>Spiralia</taxon>
        <taxon>Lophotrochozoa</taxon>
        <taxon>Mollusca</taxon>
        <taxon>Gastropoda</taxon>
        <taxon>Caenogastropoda</taxon>
        <taxon>Sorbeoconcha</taxon>
        <taxon>Cerithioidea</taxon>
        <taxon>Batillariidae</taxon>
        <taxon>Batillaria</taxon>
    </lineage>
</organism>
<keyword evidence="5" id="KW-0732">Signal</keyword>
<feature type="domain" description="Integrin beta subunit tail" evidence="6">
    <location>
        <begin position="42"/>
        <end position="125"/>
    </location>
</feature>
<keyword evidence="4" id="KW-0325">Glycoprotein</keyword>
<comment type="caution">
    <text evidence="7">The sequence shown here is derived from an EMBL/GenBank/DDBJ whole genome shotgun (WGS) entry which is preliminary data.</text>
</comment>
<evidence type="ECO:0000256" key="2">
    <source>
        <dbReference type="ARBA" id="ARBA00022989"/>
    </source>
</evidence>
<dbReference type="InterPro" id="IPR036349">
    <property type="entry name" value="Integrin_bsu_tail_dom_sf"/>
</dbReference>
<feature type="chain" id="PRO_5044870965" description="Integrin beta subunit tail domain-containing protein" evidence="5">
    <location>
        <begin position="22"/>
        <end position="234"/>
    </location>
</feature>